<dbReference type="STRING" id="400682.A0A1X7TKG7"/>
<dbReference type="OrthoDB" id="272703at2759"/>
<dbReference type="eggNOG" id="KOG0118">
    <property type="taxonomic scope" value="Eukaryota"/>
</dbReference>
<dbReference type="PROSITE" id="PS50102">
    <property type="entry name" value="RRM"/>
    <property type="match status" value="1"/>
</dbReference>
<feature type="domain" description="RRM" evidence="7">
    <location>
        <begin position="36"/>
        <end position="114"/>
    </location>
</feature>
<dbReference type="SUPFAM" id="SSF54928">
    <property type="entry name" value="RNA-binding domain, RBD"/>
    <property type="match status" value="2"/>
</dbReference>
<dbReference type="PANTHER" id="PTHR23236:SF25">
    <property type="entry name" value="RNA-BINDING PROTEIN 34"/>
    <property type="match status" value="1"/>
</dbReference>
<dbReference type="InterPro" id="IPR035979">
    <property type="entry name" value="RBD_domain_sf"/>
</dbReference>
<evidence type="ECO:0000256" key="1">
    <source>
        <dbReference type="ARBA" id="ARBA00004604"/>
    </source>
</evidence>
<dbReference type="GO" id="GO:0019843">
    <property type="term" value="F:rRNA binding"/>
    <property type="evidence" value="ECO:0007669"/>
    <property type="project" value="TreeGrafter"/>
</dbReference>
<dbReference type="InterPro" id="IPR012677">
    <property type="entry name" value="Nucleotide-bd_a/b_plait_sf"/>
</dbReference>
<keyword evidence="3 5" id="KW-0694">RNA-binding</keyword>
<accession>A0A1X7TKG7</accession>
<dbReference type="Pfam" id="PF00076">
    <property type="entry name" value="RRM_1"/>
    <property type="match status" value="1"/>
</dbReference>
<comment type="similarity">
    <text evidence="2">Belongs to the RRM RBM34 family.</text>
</comment>
<evidence type="ECO:0000313" key="8">
    <source>
        <dbReference type="EnsemblMetazoa" id="Aqu2.1.15259_001"/>
    </source>
</evidence>
<protein>
    <recommendedName>
        <fullName evidence="7">RRM domain-containing protein</fullName>
    </recommendedName>
</protein>
<sequence length="174" mass="19929">METEESASACLELNGREVDGRHIRVDLATPTNDTHCSVFVGNVPFGTDEEKLRKVFESCGPIDGIRIIKDTRTGINKGFAYVKFKDSSSVLFACKKNERIEVEGRKLRIFRCRSDKSKFQTKFGGAKSQVGRNKKLLKSFQPSKRKGKNDKKKTKMRRKEKSVKRKEKARRINK</sequence>
<reference evidence="8" key="1">
    <citation type="submission" date="2017-05" db="UniProtKB">
        <authorList>
            <consortium name="EnsemblMetazoa"/>
        </authorList>
    </citation>
    <scope>IDENTIFICATION</scope>
</reference>
<dbReference type="InterPro" id="IPR000504">
    <property type="entry name" value="RRM_dom"/>
</dbReference>
<dbReference type="CDD" id="cd12395">
    <property type="entry name" value="RRM2_RBM34"/>
    <property type="match status" value="1"/>
</dbReference>
<dbReference type="InParanoid" id="A0A1X7TKG7"/>
<dbReference type="GO" id="GO:0000463">
    <property type="term" value="P:maturation of LSU-rRNA from tricistronic rRNA transcript (SSU-rRNA, 5.8S rRNA, LSU-rRNA)"/>
    <property type="evidence" value="ECO:0007669"/>
    <property type="project" value="TreeGrafter"/>
</dbReference>
<evidence type="ECO:0000256" key="4">
    <source>
        <dbReference type="ARBA" id="ARBA00023242"/>
    </source>
</evidence>
<dbReference type="Gene3D" id="3.30.70.330">
    <property type="match status" value="2"/>
</dbReference>
<keyword evidence="4" id="KW-0539">Nucleus</keyword>
<organism evidence="8">
    <name type="scientific">Amphimedon queenslandica</name>
    <name type="common">Sponge</name>
    <dbReference type="NCBI Taxonomy" id="400682"/>
    <lineage>
        <taxon>Eukaryota</taxon>
        <taxon>Metazoa</taxon>
        <taxon>Porifera</taxon>
        <taxon>Demospongiae</taxon>
        <taxon>Heteroscleromorpha</taxon>
        <taxon>Haplosclerida</taxon>
        <taxon>Niphatidae</taxon>
        <taxon>Amphimedon</taxon>
    </lineage>
</organism>
<name>A0A1X7TKG7_AMPQE</name>
<evidence type="ECO:0000256" key="3">
    <source>
        <dbReference type="ARBA" id="ARBA00022884"/>
    </source>
</evidence>
<comment type="subcellular location">
    <subcellularLocation>
        <location evidence="1">Nucleus</location>
        <location evidence="1">Nucleolus</location>
    </subcellularLocation>
</comment>
<dbReference type="PANTHER" id="PTHR23236">
    <property type="entry name" value="EUKARYOTIC TRANSLATION INITIATION FACTOR 4B/4H"/>
    <property type="match status" value="1"/>
</dbReference>
<dbReference type="SMART" id="SM00360">
    <property type="entry name" value="RRM"/>
    <property type="match status" value="1"/>
</dbReference>
<feature type="compositionally biased region" description="Basic residues" evidence="6">
    <location>
        <begin position="132"/>
        <end position="174"/>
    </location>
</feature>
<evidence type="ECO:0000256" key="5">
    <source>
        <dbReference type="PROSITE-ProRule" id="PRU00176"/>
    </source>
</evidence>
<dbReference type="EnsemblMetazoa" id="Aqu2.1.15259_001">
    <property type="protein sequence ID" value="Aqu2.1.15259_001"/>
    <property type="gene ID" value="Aqu2.1.15259"/>
</dbReference>
<dbReference type="InterPro" id="IPR034221">
    <property type="entry name" value="RBM34_RRM2"/>
</dbReference>
<evidence type="ECO:0000259" key="7">
    <source>
        <dbReference type="PROSITE" id="PS50102"/>
    </source>
</evidence>
<dbReference type="GO" id="GO:0005730">
    <property type="term" value="C:nucleolus"/>
    <property type="evidence" value="ECO:0007669"/>
    <property type="project" value="UniProtKB-SubCell"/>
</dbReference>
<dbReference type="AlphaFoldDB" id="A0A1X7TKG7"/>
<evidence type="ECO:0000256" key="2">
    <source>
        <dbReference type="ARBA" id="ARBA00007077"/>
    </source>
</evidence>
<proteinExistence type="inferred from homology"/>
<evidence type="ECO:0000256" key="6">
    <source>
        <dbReference type="SAM" id="MobiDB-lite"/>
    </source>
</evidence>
<feature type="region of interest" description="Disordered" evidence="6">
    <location>
        <begin position="123"/>
        <end position="174"/>
    </location>
</feature>